<evidence type="ECO:0000256" key="3">
    <source>
        <dbReference type="ARBA" id="ARBA00022692"/>
    </source>
</evidence>
<feature type="compositionally biased region" description="Polar residues" evidence="7">
    <location>
        <begin position="14"/>
        <end position="36"/>
    </location>
</feature>
<protein>
    <recommendedName>
        <fullName evidence="6">Transporter</fullName>
    </recommendedName>
</protein>
<feature type="transmembrane region" description="Helical" evidence="8">
    <location>
        <begin position="214"/>
        <end position="236"/>
    </location>
</feature>
<feature type="transmembrane region" description="Helical" evidence="8">
    <location>
        <begin position="464"/>
        <end position="483"/>
    </location>
</feature>
<feature type="transmembrane region" description="Helical" evidence="8">
    <location>
        <begin position="181"/>
        <end position="202"/>
    </location>
</feature>
<evidence type="ECO:0000256" key="2">
    <source>
        <dbReference type="ARBA" id="ARBA00022448"/>
    </source>
</evidence>
<evidence type="ECO:0000256" key="4">
    <source>
        <dbReference type="ARBA" id="ARBA00022989"/>
    </source>
</evidence>
<evidence type="ECO:0000256" key="8">
    <source>
        <dbReference type="SAM" id="Phobius"/>
    </source>
</evidence>
<gene>
    <name evidence="9" type="ORF">FOB48_10170</name>
</gene>
<feature type="transmembrane region" description="Helical" evidence="8">
    <location>
        <begin position="293"/>
        <end position="318"/>
    </location>
</feature>
<sequence>MTEHSHHLGAEPSAPSTSRPAGVQSTAHAAPEQQQRANRGAFSGRSAFIFAAIGSAVGLGNIWRFPYTAYENGGGAFMIPYLIALLTAGVPLLFIDYAIGHRWRSSAPLAWRRMNRKVEAIGWWQVMICVVIAAYYAAILAWSAWYFIFSFTKAWGEDPASFFGSFTASVPAETTGIGFDFVPKILIAMIIVWVASIAVLALGVQGGIARSSTIFIPLLIVMFLILVLRAVTLPNAGFGLDALFTPDWGALTNGSVWIAAYGQIFYSLSVAFGIMLTYSSYLKKKTDLTGSGLVVAFSNSGFELLAGIGVFAALGFMAASTGQQVTDVATGGIGLAFIAFPAIINEAPLGVLIGVLFFGSLLLAGFTSLISILEVIIAAVQDKLGLSRTKGTLAVGIPMAVLSTLAFSTATGLNLLDVSDKFVNSFGIVVAALAGTLILAYVVRGIPALRDHLNMYGSFKVGDFWYVMVSVIIPVILAVTLVLDAREILTNGYGGMPSWFVNTFGWGMAAALVALALIMSRIPWPKASNVGKLDSDGDPIAQGVVRGKPLEVPAPDTQFPHELRADDDPARAGLFTRLFTKGKNLFTRLFTKGKNR</sequence>
<dbReference type="Pfam" id="PF00209">
    <property type="entry name" value="SNF"/>
    <property type="match status" value="2"/>
</dbReference>
<keyword evidence="5 8" id="KW-0472">Membrane</keyword>
<dbReference type="NCBIfam" id="NF037979">
    <property type="entry name" value="Na_transp"/>
    <property type="match status" value="1"/>
</dbReference>
<evidence type="ECO:0000256" key="7">
    <source>
        <dbReference type="SAM" id="MobiDB-lite"/>
    </source>
</evidence>
<dbReference type="Proteomes" id="UP000323865">
    <property type="component" value="Chromosome"/>
</dbReference>
<keyword evidence="3 6" id="KW-0812">Transmembrane</keyword>
<feature type="transmembrane region" description="Helical" evidence="8">
    <location>
        <begin position="351"/>
        <end position="380"/>
    </location>
</feature>
<dbReference type="EMBL" id="CP044108">
    <property type="protein sequence ID" value="QEU12635.1"/>
    <property type="molecule type" value="Genomic_DNA"/>
</dbReference>
<feature type="transmembrane region" description="Helical" evidence="8">
    <location>
        <begin position="46"/>
        <end position="65"/>
    </location>
</feature>
<organism evidence="9 10">
    <name type="scientific">Dermabacter vaginalis</name>
    <dbReference type="NCBI Taxonomy" id="1630135"/>
    <lineage>
        <taxon>Bacteria</taxon>
        <taxon>Bacillati</taxon>
        <taxon>Actinomycetota</taxon>
        <taxon>Actinomycetes</taxon>
        <taxon>Micrococcales</taxon>
        <taxon>Dermabacteraceae</taxon>
        <taxon>Dermabacter</taxon>
    </lineage>
</organism>
<feature type="transmembrane region" description="Helical" evidence="8">
    <location>
        <begin position="503"/>
        <end position="522"/>
    </location>
</feature>
<name>A0ABX6A8Y9_9MICO</name>
<dbReference type="PROSITE" id="PS00610">
    <property type="entry name" value="NA_NEUROTRAN_SYMP_1"/>
    <property type="match status" value="1"/>
</dbReference>
<dbReference type="PANTHER" id="PTHR42948:SF1">
    <property type="entry name" value="TRANSPORTER"/>
    <property type="match status" value="1"/>
</dbReference>
<evidence type="ECO:0000256" key="5">
    <source>
        <dbReference type="ARBA" id="ARBA00023136"/>
    </source>
</evidence>
<reference evidence="9 10" key="1">
    <citation type="submission" date="2019-09" db="EMBL/GenBank/DDBJ databases">
        <title>FDA dAtabase for Regulatory Grade micrObial Sequences (FDA-ARGOS): Supporting development and validation of Infectious Disease Dx tests.</title>
        <authorList>
            <person name="Sciortino C."/>
            <person name="Tallon L."/>
            <person name="Sadzewicz L."/>
            <person name="Vavikolanu K."/>
            <person name="Mehta A."/>
            <person name="Aluvathingal J."/>
            <person name="Nadendla S."/>
            <person name="Nandy P."/>
            <person name="Geyer C."/>
            <person name="Yan Y."/>
            <person name="Sichtig H."/>
        </authorList>
    </citation>
    <scope>NUCLEOTIDE SEQUENCE [LARGE SCALE GENOMIC DNA]</scope>
    <source>
        <strain evidence="9 10">FDAARGOS_640</strain>
    </source>
</reference>
<dbReference type="PANTHER" id="PTHR42948">
    <property type="entry name" value="TRANSPORTER"/>
    <property type="match status" value="1"/>
</dbReference>
<keyword evidence="6" id="KW-0769">Symport</keyword>
<keyword evidence="2 6" id="KW-0813">Transport</keyword>
<accession>A0ABX6A8Y9</accession>
<dbReference type="CDD" id="cd10334">
    <property type="entry name" value="SLC6sbd_u1"/>
    <property type="match status" value="1"/>
</dbReference>
<dbReference type="InterPro" id="IPR037272">
    <property type="entry name" value="SNS_sf"/>
</dbReference>
<feature type="region of interest" description="Disordered" evidence="7">
    <location>
        <begin position="1"/>
        <end position="36"/>
    </location>
</feature>
<evidence type="ECO:0000256" key="6">
    <source>
        <dbReference type="RuleBase" id="RU003732"/>
    </source>
</evidence>
<keyword evidence="4 8" id="KW-1133">Transmembrane helix</keyword>
<keyword evidence="10" id="KW-1185">Reference proteome</keyword>
<comment type="subcellular location">
    <subcellularLocation>
        <location evidence="1">Membrane</location>
        <topology evidence="1">Multi-pass membrane protein</topology>
    </subcellularLocation>
</comment>
<evidence type="ECO:0000313" key="9">
    <source>
        <dbReference type="EMBL" id="QEU12635.1"/>
    </source>
</evidence>
<feature type="transmembrane region" description="Helical" evidence="8">
    <location>
        <begin position="256"/>
        <end position="281"/>
    </location>
</feature>
<proteinExistence type="inferred from homology"/>
<feature type="transmembrane region" description="Helical" evidence="8">
    <location>
        <begin position="392"/>
        <end position="416"/>
    </location>
</feature>
<dbReference type="PROSITE" id="PS50267">
    <property type="entry name" value="NA_NEUROTRAN_SYMP_3"/>
    <property type="match status" value="1"/>
</dbReference>
<feature type="transmembrane region" description="Helical" evidence="8">
    <location>
        <begin position="422"/>
        <end position="443"/>
    </location>
</feature>
<feature type="transmembrane region" description="Helical" evidence="8">
    <location>
        <begin position="120"/>
        <end position="148"/>
    </location>
</feature>
<dbReference type="InterPro" id="IPR000175">
    <property type="entry name" value="Na/ntran_symport"/>
</dbReference>
<feature type="transmembrane region" description="Helical" evidence="8">
    <location>
        <begin position="77"/>
        <end position="99"/>
    </location>
</feature>
<dbReference type="PRINTS" id="PR00176">
    <property type="entry name" value="NANEUSMPORT"/>
</dbReference>
<comment type="similarity">
    <text evidence="6">Belongs to the sodium:neurotransmitter symporter (SNF) (TC 2.A.22) family.</text>
</comment>
<dbReference type="SUPFAM" id="SSF161070">
    <property type="entry name" value="SNF-like"/>
    <property type="match status" value="1"/>
</dbReference>
<evidence type="ECO:0000256" key="1">
    <source>
        <dbReference type="ARBA" id="ARBA00004141"/>
    </source>
</evidence>
<dbReference type="RefSeq" id="WP_150333750.1">
    <property type="nucleotide sequence ID" value="NZ_CP044108.1"/>
</dbReference>
<evidence type="ECO:0000313" key="10">
    <source>
        <dbReference type="Proteomes" id="UP000323865"/>
    </source>
</evidence>